<name>A0A179GV59_PURLI</name>
<dbReference type="Proteomes" id="UP000078340">
    <property type="component" value="Unassembled WGS sequence"/>
</dbReference>
<organism evidence="1 2">
    <name type="scientific">Purpureocillium lilacinum</name>
    <name type="common">Paecilomyces lilacinus</name>
    <dbReference type="NCBI Taxonomy" id="33203"/>
    <lineage>
        <taxon>Eukaryota</taxon>
        <taxon>Fungi</taxon>
        <taxon>Dikarya</taxon>
        <taxon>Ascomycota</taxon>
        <taxon>Pezizomycotina</taxon>
        <taxon>Sordariomycetes</taxon>
        <taxon>Hypocreomycetidae</taxon>
        <taxon>Hypocreales</taxon>
        <taxon>Ophiocordycipitaceae</taxon>
        <taxon>Purpureocillium</taxon>
    </lineage>
</organism>
<sequence>MLLLLLRAAPVCARWLAGGHGHAVDHQSTQWTNSVASGKVWGSSPDVLARP</sequence>
<accession>A0A179GV59</accession>
<evidence type="ECO:0000313" key="2">
    <source>
        <dbReference type="Proteomes" id="UP000078340"/>
    </source>
</evidence>
<evidence type="ECO:0000313" key="1">
    <source>
        <dbReference type="EMBL" id="OAQ81029.1"/>
    </source>
</evidence>
<protein>
    <submittedName>
        <fullName evidence="1">Uncharacterized protein</fullName>
    </submittedName>
</protein>
<gene>
    <name evidence="1" type="ORF">VFPFJ_09484</name>
</gene>
<reference evidence="1 2" key="1">
    <citation type="submission" date="2016-02" db="EMBL/GenBank/DDBJ databases">
        <title>Biosynthesis of antibiotic leucinostatins and their inhibition on Phytophthora in bio-control Purpureocillium lilacinum.</title>
        <authorList>
            <person name="Wang G."/>
            <person name="Liu Z."/>
            <person name="Lin R."/>
            <person name="Li E."/>
            <person name="Mao Z."/>
            <person name="Ling J."/>
            <person name="Yin W."/>
            <person name="Xie B."/>
        </authorList>
    </citation>
    <scope>NUCLEOTIDE SEQUENCE [LARGE SCALE GENOMIC DNA]</scope>
    <source>
        <strain evidence="1">PLFJ-1</strain>
    </source>
</reference>
<dbReference type="AlphaFoldDB" id="A0A179GV59"/>
<proteinExistence type="predicted"/>
<comment type="caution">
    <text evidence="1">The sequence shown here is derived from an EMBL/GenBank/DDBJ whole genome shotgun (WGS) entry which is preliminary data.</text>
</comment>
<dbReference type="EMBL" id="LSBI01000009">
    <property type="protein sequence ID" value="OAQ81029.1"/>
    <property type="molecule type" value="Genomic_DNA"/>
</dbReference>